<proteinExistence type="predicted"/>
<feature type="non-terminal residue" evidence="1">
    <location>
        <position position="38"/>
    </location>
</feature>
<dbReference type="AlphaFoldDB" id="X1UMS9"/>
<feature type="non-terminal residue" evidence="1">
    <location>
        <position position="1"/>
    </location>
</feature>
<comment type="caution">
    <text evidence="1">The sequence shown here is derived from an EMBL/GenBank/DDBJ whole genome shotgun (WGS) entry which is preliminary data.</text>
</comment>
<reference evidence="1" key="1">
    <citation type="journal article" date="2014" name="Front. Microbiol.">
        <title>High frequency of phylogenetically diverse reductive dehalogenase-homologous genes in deep subseafloor sedimentary metagenomes.</title>
        <authorList>
            <person name="Kawai M."/>
            <person name="Futagami T."/>
            <person name="Toyoda A."/>
            <person name="Takaki Y."/>
            <person name="Nishi S."/>
            <person name="Hori S."/>
            <person name="Arai W."/>
            <person name="Tsubouchi T."/>
            <person name="Morono Y."/>
            <person name="Uchiyama I."/>
            <person name="Ito T."/>
            <person name="Fujiyama A."/>
            <person name="Inagaki F."/>
            <person name="Takami H."/>
        </authorList>
    </citation>
    <scope>NUCLEOTIDE SEQUENCE</scope>
    <source>
        <strain evidence="1">Expedition CK06-06</strain>
    </source>
</reference>
<evidence type="ECO:0000313" key="1">
    <source>
        <dbReference type="EMBL" id="GAJ18824.1"/>
    </source>
</evidence>
<name>X1UMS9_9ZZZZ</name>
<sequence length="38" mass="4746">DIYVPYWEQDMFAGTTGFWQERQTRINFDGRWDRYSPI</sequence>
<dbReference type="EMBL" id="BARW01043266">
    <property type="protein sequence ID" value="GAJ18824.1"/>
    <property type="molecule type" value="Genomic_DNA"/>
</dbReference>
<accession>X1UMS9</accession>
<protein>
    <submittedName>
        <fullName evidence="1">Uncharacterized protein</fullName>
    </submittedName>
</protein>
<organism evidence="1">
    <name type="scientific">marine sediment metagenome</name>
    <dbReference type="NCBI Taxonomy" id="412755"/>
    <lineage>
        <taxon>unclassified sequences</taxon>
        <taxon>metagenomes</taxon>
        <taxon>ecological metagenomes</taxon>
    </lineage>
</organism>
<gene>
    <name evidence="1" type="ORF">S12H4_63497</name>
</gene>